<dbReference type="InterPro" id="IPR010982">
    <property type="entry name" value="Lambda_DNA-bd_dom_sf"/>
</dbReference>
<dbReference type="SUPFAM" id="SSF47413">
    <property type="entry name" value="lambda repressor-like DNA-binding domains"/>
    <property type="match status" value="1"/>
</dbReference>
<sequence length="194" mass="21729">MNDLSNLPEGIPIKDMGRKIRNFRHEKELTVEALANKCNLSPSLISQIERGLSTPSLDSLWKITHALGISLIELFEESSNERVIVIPREEQKVMILPKSNVTYRLLSPVNNQTKLEFLSIVLEPGTSTYRDLVAHKGEECGVVVHGEMTVVAGSKEYLLREGDSIYLDSTIPHRFFNHGDQVAIGIWAMTPASF</sequence>
<dbReference type="GO" id="GO:0003700">
    <property type="term" value="F:DNA-binding transcription factor activity"/>
    <property type="evidence" value="ECO:0007669"/>
    <property type="project" value="TreeGrafter"/>
</dbReference>
<proteinExistence type="predicted"/>
<dbReference type="InterPro" id="IPR001387">
    <property type="entry name" value="Cro/C1-type_HTH"/>
</dbReference>
<reference evidence="4" key="1">
    <citation type="submission" date="2016-11" db="EMBL/GenBank/DDBJ databases">
        <authorList>
            <person name="Varghese N."/>
            <person name="Submissions S."/>
        </authorList>
    </citation>
    <scope>NUCLEOTIDE SEQUENCE [LARGE SCALE GENOMIC DNA]</scope>
    <source>
        <strain evidence="4">DSM 15449</strain>
    </source>
</reference>
<gene>
    <name evidence="3" type="ORF">SAMN02746098_03874</name>
</gene>
<dbReference type="InterPro" id="IPR014710">
    <property type="entry name" value="RmlC-like_jellyroll"/>
</dbReference>
<accession>A0A1M6A2Z3</accession>
<dbReference type="Gene3D" id="2.60.120.10">
    <property type="entry name" value="Jelly Rolls"/>
    <property type="match status" value="1"/>
</dbReference>
<dbReference type="PANTHER" id="PTHR46797">
    <property type="entry name" value="HTH-TYPE TRANSCRIPTIONAL REGULATOR"/>
    <property type="match status" value="1"/>
</dbReference>
<dbReference type="CDD" id="cd00093">
    <property type="entry name" value="HTH_XRE"/>
    <property type="match status" value="1"/>
</dbReference>
<protein>
    <submittedName>
        <fullName evidence="3">Transcriptional regulator, XRE family with cupin sensor</fullName>
    </submittedName>
</protein>
<dbReference type="InterPro" id="IPR050807">
    <property type="entry name" value="TransReg_Diox_bact_type"/>
</dbReference>
<dbReference type="Gene3D" id="1.10.260.40">
    <property type="entry name" value="lambda repressor-like DNA-binding domains"/>
    <property type="match status" value="1"/>
</dbReference>
<keyword evidence="4" id="KW-1185">Reference proteome</keyword>
<organism evidence="3 4">
    <name type="scientific">Desulfosporosinus lacus DSM 15449</name>
    <dbReference type="NCBI Taxonomy" id="1121420"/>
    <lineage>
        <taxon>Bacteria</taxon>
        <taxon>Bacillati</taxon>
        <taxon>Bacillota</taxon>
        <taxon>Clostridia</taxon>
        <taxon>Eubacteriales</taxon>
        <taxon>Desulfitobacteriaceae</taxon>
        <taxon>Desulfosporosinus</taxon>
    </lineage>
</organism>
<name>A0A1M6A2Z3_9FIRM</name>
<dbReference type="AlphaFoldDB" id="A0A1M6A2Z3"/>
<dbReference type="SUPFAM" id="SSF51182">
    <property type="entry name" value="RmlC-like cupins"/>
    <property type="match status" value="1"/>
</dbReference>
<dbReference type="OrthoDB" id="9814553at2"/>
<dbReference type="InterPro" id="IPR013096">
    <property type="entry name" value="Cupin_2"/>
</dbReference>
<keyword evidence="1" id="KW-0238">DNA-binding</keyword>
<dbReference type="Pfam" id="PF07883">
    <property type="entry name" value="Cupin_2"/>
    <property type="match status" value="1"/>
</dbReference>
<dbReference type="Pfam" id="PF01381">
    <property type="entry name" value="HTH_3"/>
    <property type="match status" value="1"/>
</dbReference>
<dbReference type="GO" id="GO:0003677">
    <property type="term" value="F:DNA binding"/>
    <property type="evidence" value="ECO:0007669"/>
    <property type="project" value="UniProtKB-KW"/>
</dbReference>
<dbReference type="InterPro" id="IPR011051">
    <property type="entry name" value="RmlC_Cupin_sf"/>
</dbReference>
<dbReference type="SMART" id="SM00530">
    <property type="entry name" value="HTH_XRE"/>
    <property type="match status" value="1"/>
</dbReference>
<dbReference type="EMBL" id="FQXJ01000016">
    <property type="protein sequence ID" value="SHI30842.1"/>
    <property type="molecule type" value="Genomic_DNA"/>
</dbReference>
<evidence type="ECO:0000259" key="2">
    <source>
        <dbReference type="PROSITE" id="PS50943"/>
    </source>
</evidence>
<evidence type="ECO:0000256" key="1">
    <source>
        <dbReference type="ARBA" id="ARBA00023125"/>
    </source>
</evidence>
<dbReference type="RefSeq" id="WP_073031387.1">
    <property type="nucleotide sequence ID" value="NZ_FQXJ01000016.1"/>
</dbReference>
<evidence type="ECO:0000313" key="3">
    <source>
        <dbReference type="EMBL" id="SHI30842.1"/>
    </source>
</evidence>
<dbReference type="GO" id="GO:0005829">
    <property type="term" value="C:cytosol"/>
    <property type="evidence" value="ECO:0007669"/>
    <property type="project" value="TreeGrafter"/>
</dbReference>
<feature type="domain" description="HTH cro/C1-type" evidence="2">
    <location>
        <begin position="20"/>
        <end position="74"/>
    </location>
</feature>
<dbReference type="Proteomes" id="UP000183954">
    <property type="component" value="Unassembled WGS sequence"/>
</dbReference>
<dbReference type="CDD" id="cd02209">
    <property type="entry name" value="cupin_XRE_C"/>
    <property type="match status" value="1"/>
</dbReference>
<dbReference type="PROSITE" id="PS50943">
    <property type="entry name" value="HTH_CROC1"/>
    <property type="match status" value="1"/>
</dbReference>
<dbReference type="PANTHER" id="PTHR46797:SF1">
    <property type="entry name" value="METHYLPHOSPHONATE SYNTHASE"/>
    <property type="match status" value="1"/>
</dbReference>
<evidence type="ECO:0000313" key="4">
    <source>
        <dbReference type="Proteomes" id="UP000183954"/>
    </source>
</evidence>
<dbReference type="STRING" id="1121420.SAMN02746098_03874"/>